<keyword evidence="9" id="KW-0472">Membrane</keyword>
<comment type="caution">
    <text evidence="15">The sequence shown here is derived from an EMBL/GenBank/DDBJ whole genome shotgun (WGS) entry which is preliminary data.</text>
</comment>
<dbReference type="PROSITE" id="PS50909">
    <property type="entry name" value="GAT"/>
    <property type="match status" value="1"/>
</dbReference>
<evidence type="ECO:0000259" key="13">
    <source>
        <dbReference type="PROSITE" id="PS50180"/>
    </source>
</evidence>
<evidence type="ECO:0000256" key="6">
    <source>
        <dbReference type="ARBA" id="ARBA00022843"/>
    </source>
</evidence>
<reference evidence="15" key="1">
    <citation type="submission" date="2021-01" db="EMBL/GenBank/DDBJ databases">
        <authorList>
            <person name="Zahm M."/>
            <person name="Roques C."/>
            <person name="Cabau C."/>
            <person name="Klopp C."/>
            <person name="Donnadieu C."/>
            <person name="Jouanno E."/>
            <person name="Lampietro C."/>
            <person name="Louis A."/>
            <person name="Herpin A."/>
            <person name="Echchiki A."/>
            <person name="Berthelot C."/>
            <person name="Parey E."/>
            <person name="Roest-Crollius H."/>
            <person name="Braasch I."/>
            <person name="Postlethwait J."/>
            <person name="Bobe J."/>
            <person name="Montfort J."/>
            <person name="Bouchez O."/>
            <person name="Begum T."/>
            <person name="Mejri S."/>
            <person name="Adams A."/>
            <person name="Chen W.-J."/>
            <person name="Guiguen Y."/>
        </authorList>
    </citation>
    <scope>NUCLEOTIDE SEQUENCE</scope>
    <source>
        <tissue evidence="15">Blood</tissue>
    </source>
</reference>
<comment type="similarity">
    <text evidence="3">Belongs to the GGA protein family.</text>
</comment>
<dbReference type="InterPro" id="IPR013041">
    <property type="entry name" value="Clathrin_app_Ig-like_sf"/>
</dbReference>
<dbReference type="InterPro" id="IPR004152">
    <property type="entry name" value="GAT_dom"/>
</dbReference>
<dbReference type="SUPFAM" id="SSF48464">
    <property type="entry name" value="ENTH/VHS domain"/>
    <property type="match status" value="1"/>
</dbReference>
<evidence type="ECO:0000313" key="16">
    <source>
        <dbReference type="Proteomes" id="UP000829720"/>
    </source>
</evidence>
<evidence type="ECO:0000313" key="15">
    <source>
        <dbReference type="EMBL" id="KAI1896193.1"/>
    </source>
</evidence>
<dbReference type="SMART" id="SM00809">
    <property type="entry name" value="Alpha_adaptinC2"/>
    <property type="match status" value="1"/>
</dbReference>
<dbReference type="Gene3D" id="1.25.40.90">
    <property type="match status" value="1"/>
</dbReference>
<dbReference type="Pfam" id="PF00790">
    <property type="entry name" value="VHS"/>
    <property type="match status" value="1"/>
</dbReference>
<feature type="region of interest" description="Disordered" evidence="11">
    <location>
        <begin position="304"/>
        <end position="323"/>
    </location>
</feature>
<sequence length="615" mass="68310">MDMATSEEGETLESWLNKATDPSNLDDQWDYIQGFYEQVNKELEGPQTAMRLLAHKIQSPQEKEALQALTVLEACMNNCGKRFHSEAGKFRFLNELIKVLSPKYLGMWSPAAVKEKVIEILYSWTQWLKDEVKIQDAYHMLKKQGIVKKDPELPKNIVMPPLSPRAEGSVFDDEDKSKLLARLLKSRHPDDLQAANRLIKNTIKEDQEKMEKVSKRISTMEEVESKTKHLKELLENHKRGESSEGQLEEMRNLYEQCDKLRPTLFRLASDTVDNDEALAEILQANDKLTLVINVYQETFQSKDVNGTCRSEHSRSAVPPSPKEVKSYHLIDLSSLDSTPADSTIPSRAPHSSLSLLDEELMSLGLNDPSLTETQKSTKKHSDQLNQLCSGDGVGVLGQSAAFAGGLEERTGGSVLRARGLGGDSPTAGSPTLPLQHSWPVLQPRSALSDLQNQPVNLSGSTSKSIVPPPERSLSDVFVSLETIKPSSIAPIVAYDKNGIRVMLSFAKDCPVGRPDVAVMVLSMLSTSSIPIRDVVFQAAVPKSMRVKLQSATGSVLPAYNPVMPPAVISQILLLSNPLRDKVRLRYKLMFTHGEQKISELGEVENFPDMSSWTGW</sequence>
<evidence type="ECO:0000256" key="5">
    <source>
        <dbReference type="ARBA" id="ARBA00022753"/>
    </source>
</evidence>
<keyword evidence="8" id="KW-0333">Golgi apparatus</keyword>
<evidence type="ECO:0000256" key="4">
    <source>
        <dbReference type="ARBA" id="ARBA00022448"/>
    </source>
</evidence>
<dbReference type="InterPro" id="IPR041198">
    <property type="entry name" value="GGA_N-GAT"/>
</dbReference>
<dbReference type="AlphaFoldDB" id="A0A8T3DFY9"/>
<evidence type="ECO:0000256" key="1">
    <source>
        <dbReference type="ARBA" id="ARBA00004150"/>
    </source>
</evidence>
<dbReference type="InterPro" id="IPR038425">
    <property type="entry name" value="GAT_sf"/>
</dbReference>
<evidence type="ECO:0000256" key="10">
    <source>
        <dbReference type="SAM" id="Coils"/>
    </source>
</evidence>
<dbReference type="FunFam" id="1.25.40.90:FF:000011">
    <property type="entry name" value="ADP-ribosylation factor-binding protein GGA3 isoform X1"/>
    <property type="match status" value="1"/>
</dbReference>
<dbReference type="GO" id="GO:0006886">
    <property type="term" value="P:intracellular protein transport"/>
    <property type="evidence" value="ECO:0007669"/>
    <property type="project" value="InterPro"/>
</dbReference>
<evidence type="ECO:0000256" key="2">
    <source>
        <dbReference type="ARBA" id="ARBA00004220"/>
    </source>
</evidence>
<dbReference type="Pfam" id="PF18308">
    <property type="entry name" value="GGA_N-GAT"/>
    <property type="match status" value="1"/>
</dbReference>
<name>A0A8T3DFY9_9TELE</name>
<feature type="domain" description="GAE" evidence="13">
    <location>
        <begin position="486"/>
        <end position="607"/>
    </location>
</feature>
<evidence type="ECO:0000256" key="8">
    <source>
        <dbReference type="ARBA" id="ARBA00023034"/>
    </source>
</evidence>
<dbReference type="InterPro" id="IPR027422">
    <property type="entry name" value="GGA1-3"/>
</dbReference>
<protein>
    <submittedName>
        <fullName evidence="15">Uncharacterized protein</fullName>
    </submittedName>
</protein>
<evidence type="ECO:0000259" key="12">
    <source>
        <dbReference type="PROSITE" id="PS50179"/>
    </source>
</evidence>
<evidence type="ECO:0000259" key="14">
    <source>
        <dbReference type="PROSITE" id="PS50909"/>
    </source>
</evidence>
<dbReference type="InterPro" id="IPR002014">
    <property type="entry name" value="VHS_dom"/>
</dbReference>
<keyword evidence="6" id="KW-0832">Ubl conjugation</keyword>
<accession>A0A8T3DFY9</accession>
<dbReference type="EMBL" id="JAERUA010000008">
    <property type="protein sequence ID" value="KAI1896193.1"/>
    <property type="molecule type" value="Genomic_DNA"/>
</dbReference>
<dbReference type="Pfam" id="PF03127">
    <property type="entry name" value="GAT"/>
    <property type="match status" value="1"/>
</dbReference>
<dbReference type="GO" id="GO:0005802">
    <property type="term" value="C:trans-Golgi network"/>
    <property type="evidence" value="ECO:0007669"/>
    <property type="project" value="InterPro"/>
</dbReference>
<proteinExistence type="inferred from homology"/>
<dbReference type="GO" id="GO:0031267">
    <property type="term" value="F:small GTPase binding"/>
    <property type="evidence" value="ECO:0007669"/>
    <property type="project" value="InterPro"/>
</dbReference>
<dbReference type="InterPro" id="IPR008152">
    <property type="entry name" value="Clathrin_a/b/g-adaptin_app_Ig"/>
</dbReference>
<dbReference type="PANTHER" id="PTHR45905">
    <property type="entry name" value="GOLGI-LOCALIZED, GAMMA-ADAPTIN EAR CONTAINING, ARF BINDING PROTEIN"/>
    <property type="match status" value="1"/>
</dbReference>
<gene>
    <name evidence="15" type="ORF">AGOR_G00092290</name>
</gene>
<keyword evidence="7" id="KW-0653">Protein transport</keyword>
<keyword evidence="5" id="KW-0967">Endosome</keyword>
<keyword evidence="16" id="KW-1185">Reference proteome</keyword>
<organism evidence="15 16">
    <name type="scientific">Albula goreensis</name>
    <dbReference type="NCBI Taxonomy" id="1534307"/>
    <lineage>
        <taxon>Eukaryota</taxon>
        <taxon>Metazoa</taxon>
        <taxon>Chordata</taxon>
        <taxon>Craniata</taxon>
        <taxon>Vertebrata</taxon>
        <taxon>Euteleostomi</taxon>
        <taxon>Actinopterygii</taxon>
        <taxon>Neopterygii</taxon>
        <taxon>Teleostei</taxon>
        <taxon>Albuliformes</taxon>
        <taxon>Albulidae</taxon>
        <taxon>Albula</taxon>
    </lineage>
</organism>
<dbReference type="PROSITE" id="PS50179">
    <property type="entry name" value="VHS"/>
    <property type="match status" value="1"/>
</dbReference>
<dbReference type="OrthoDB" id="447025at2759"/>
<evidence type="ECO:0000256" key="3">
    <source>
        <dbReference type="ARBA" id="ARBA00008099"/>
    </source>
</evidence>
<dbReference type="GO" id="GO:0043130">
    <property type="term" value="F:ubiquitin binding"/>
    <property type="evidence" value="ECO:0007669"/>
    <property type="project" value="InterPro"/>
</dbReference>
<evidence type="ECO:0000256" key="11">
    <source>
        <dbReference type="SAM" id="MobiDB-lite"/>
    </source>
</evidence>
<dbReference type="GO" id="GO:0031901">
    <property type="term" value="C:early endosome membrane"/>
    <property type="evidence" value="ECO:0007669"/>
    <property type="project" value="UniProtKB-SubCell"/>
</dbReference>
<dbReference type="InterPro" id="IPR008153">
    <property type="entry name" value="GAE_dom"/>
</dbReference>
<comment type="subcellular location">
    <subcellularLocation>
        <location evidence="2">Early endosome membrane</location>
        <topology evidence="2">Peripheral membrane protein</topology>
    </subcellularLocation>
    <subcellularLocation>
        <location evidence="1">Golgi apparatus</location>
        <location evidence="1">trans-Golgi network membrane</location>
        <topology evidence="1">Peripheral membrane protein</topology>
    </subcellularLocation>
</comment>
<dbReference type="GO" id="GO:0006893">
    <property type="term" value="P:Golgi to plasma membrane transport"/>
    <property type="evidence" value="ECO:0007669"/>
    <property type="project" value="TreeGrafter"/>
</dbReference>
<feature type="domain" description="VHS" evidence="12">
    <location>
        <begin position="19"/>
        <end position="149"/>
    </location>
</feature>
<dbReference type="GO" id="GO:0035091">
    <property type="term" value="F:phosphatidylinositol binding"/>
    <property type="evidence" value="ECO:0007669"/>
    <property type="project" value="InterPro"/>
</dbReference>
<feature type="coiled-coil region" evidence="10">
    <location>
        <begin position="196"/>
        <end position="240"/>
    </location>
</feature>
<dbReference type="Gene3D" id="2.60.40.1230">
    <property type="match status" value="1"/>
</dbReference>
<dbReference type="GO" id="GO:0034394">
    <property type="term" value="P:protein localization to cell surface"/>
    <property type="evidence" value="ECO:0007669"/>
    <property type="project" value="TreeGrafter"/>
</dbReference>
<dbReference type="SUPFAM" id="SSF89009">
    <property type="entry name" value="GAT-like domain"/>
    <property type="match status" value="1"/>
</dbReference>
<dbReference type="InterPro" id="IPR008942">
    <property type="entry name" value="ENTH_VHS"/>
</dbReference>
<dbReference type="PROSITE" id="PS50180">
    <property type="entry name" value="GAE"/>
    <property type="match status" value="1"/>
</dbReference>
<evidence type="ECO:0000256" key="7">
    <source>
        <dbReference type="ARBA" id="ARBA00022927"/>
    </source>
</evidence>
<evidence type="ECO:0000256" key="9">
    <source>
        <dbReference type="ARBA" id="ARBA00023136"/>
    </source>
</evidence>
<dbReference type="Gene3D" id="1.20.5.170">
    <property type="match status" value="1"/>
</dbReference>
<dbReference type="SMART" id="SM00288">
    <property type="entry name" value="VHS"/>
    <property type="match status" value="1"/>
</dbReference>
<dbReference type="SUPFAM" id="SSF49348">
    <property type="entry name" value="Clathrin adaptor appendage domain"/>
    <property type="match status" value="1"/>
</dbReference>
<dbReference type="PANTHER" id="PTHR45905:SF6">
    <property type="entry name" value="ADP-RIBOSYLATION FACTOR-BINDING PROTEIN GGA3"/>
    <property type="match status" value="1"/>
</dbReference>
<dbReference type="CDD" id="cd14239">
    <property type="entry name" value="GAT_GGA1_GGA2"/>
    <property type="match status" value="1"/>
</dbReference>
<dbReference type="Gene3D" id="1.20.58.160">
    <property type="match status" value="1"/>
</dbReference>
<dbReference type="Proteomes" id="UP000829720">
    <property type="component" value="Unassembled WGS sequence"/>
</dbReference>
<keyword evidence="4" id="KW-0813">Transport</keyword>
<dbReference type="Pfam" id="PF02883">
    <property type="entry name" value="Alpha_adaptinC2"/>
    <property type="match status" value="1"/>
</dbReference>
<dbReference type="FunFam" id="1.20.5.170:FF:000023">
    <property type="entry name" value="ADP-ribosylation factor-binding protein GGA3 isoform X1"/>
    <property type="match status" value="1"/>
</dbReference>
<keyword evidence="10" id="KW-0175">Coiled coil</keyword>
<feature type="domain" description="GAT" evidence="14">
    <location>
        <begin position="173"/>
        <end position="300"/>
    </location>
</feature>